<dbReference type="EMBL" id="BARS01017987">
    <property type="protein sequence ID" value="GAF89500.1"/>
    <property type="molecule type" value="Genomic_DNA"/>
</dbReference>
<feature type="non-terminal residue" evidence="1">
    <location>
        <position position="65"/>
    </location>
</feature>
<proteinExistence type="predicted"/>
<comment type="caution">
    <text evidence="1">The sequence shown here is derived from an EMBL/GenBank/DDBJ whole genome shotgun (WGS) entry which is preliminary data.</text>
</comment>
<protein>
    <submittedName>
        <fullName evidence="1">Uncharacterized protein</fullName>
    </submittedName>
</protein>
<reference evidence="1" key="1">
    <citation type="journal article" date="2014" name="Front. Microbiol.">
        <title>High frequency of phylogenetically diverse reductive dehalogenase-homologous genes in deep subseafloor sedimentary metagenomes.</title>
        <authorList>
            <person name="Kawai M."/>
            <person name="Futagami T."/>
            <person name="Toyoda A."/>
            <person name="Takaki Y."/>
            <person name="Nishi S."/>
            <person name="Hori S."/>
            <person name="Arai W."/>
            <person name="Tsubouchi T."/>
            <person name="Morono Y."/>
            <person name="Uchiyama I."/>
            <person name="Ito T."/>
            <person name="Fujiyama A."/>
            <person name="Inagaki F."/>
            <person name="Takami H."/>
        </authorList>
    </citation>
    <scope>NUCLEOTIDE SEQUENCE</scope>
    <source>
        <strain evidence="1">Expedition CK06-06</strain>
    </source>
</reference>
<dbReference type="AlphaFoldDB" id="X0UM11"/>
<name>X0UM11_9ZZZZ</name>
<accession>X0UM11</accession>
<sequence length="65" mass="6661">MATFGNYYIDAPTLAGATAVFTDVEMTIAAPDGYYSDGTTVRQQVGGLLGIPVACPSCVRANSGL</sequence>
<gene>
    <name evidence="1" type="ORF">S01H1_29351</name>
</gene>
<organism evidence="1">
    <name type="scientific">marine sediment metagenome</name>
    <dbReference type="NCBI Taxonomy" id="412755"/>
    <lineage>
        <taxon>unclassified sequences</taxon>
        <taxon>metagenomes</taxon>
        <taxon>ecological metagenomes</taxon>
    </lineage>
</organism>
<evidence type="ECO:0000313" key="1">
    <source>
        <dbReference type="EMBL" id="GAF89500.1"/>
    </source>
</evidence>